<sequence>MELIKKLTKIGKNASSDIIVSGLTIGQTAATISKRPNGYHLSYVGGLAKPKINGKTVKESVLLNQFDTIEIGSVKMQFIHKN</sequence>
<evidence type="ECO:0000313" key="3">
    <source>
        <dbReference type="Proteomes" id="UP000663720"/>
    </source>
</evidence>
<proteinExistence type="predicted"/>
<accession>A0A975B3A2</accession>
<name>A0A975B3A2_9BACT</name>
<keyword evidence="3" id="KW-1185">Reference proteome</keyword>
<organism evidence="2 3">
    <name type="scientific">Desulfonema limicola</name>
    <dbReference type="NCBI Taxonomy" id="45656"/>
    <lineage>
        <taxon>Bacteria</taxon>
        <taxon>Pseudomonadati</taxon>
        <taxon>Thermodesulfobacteriota</taxon>
        <taxon>Desulfobacteria</taxon>
        <taxon>Desulfobacterales</taxon>
        <taxon>Desulfococcaceae</taxon>
        <taxon>Desulfonema</taxon>
    </lineage>
</organism>
<dbReference type="InterPro" id="IPR000253">
    <property type="entry name" value="FHA_dom"/>
</dbReference>
<reference evidence="2" key="1">
    <citation type="journal article" date="2021" name="Microb. Physiol.">
        <title>Proteogenomic Insights into the Physiology of Marine, Sulfate-Reducing, Filamentous Desulfonema limicola and Desulfonema magnum.</title>
        <authorList>
            <person name="Schnaars V."/>
            <person name="Wohlbrand L."/>
            <person name="Scheve S."/>
            <person name="Hinrichs C."/>
            <person name="Reinhardt R."/>
            <person name="Rabus R."/>
        </authorList>
    </citation>
    <scope>NUCLEOTIDE SEQUENCE</scope>
    <source>
        <strain evidence="2">5ac10</strain>
    </source>
</reference>
<dbReference type="SUPFAM" id="SSF49879">
    <property type="entry name" value="SMAD/FHA domain"/>
    <property type="match status" value="1"/>
</dbReference>
<dbReference type="AlphaFoldDB" id="A0A975B3A2"/>
<dbReference type="RefSeq" id="WP_207689915.1">
    <property type="nucleotide sequence ID" value="NZ_CP061799.1"/>
</dbReference>
<dbReference type="InterPro" id="IPR008984">
    <property type="entry name" value="SMAD_FHA_dom_sf"/>
</dbReference>
<dbReference type="EMBL" id="CP061799">
    <property type="protein sequence ID" value="QTA78003.1"/>
    <property type="molecule type" value="Genomic_DNA"/>
</dbReference>
<dbReference type="CDD" id="cd00060">
    <property type="entry name" value="FHA"/>
    <property type="match status" value="1"/>
</dbReference>
<dbReference type="KEGG" id="dli:dnl_02080"/>
<protein>
    <submittedName>
        <fullName evidence="2">FHA domain-containing protein</fullName>
    </submittedName>
</protein>
<dbReference type="Gene3D" id="2.60.200.20">
    <property type="match status" value="1"/>
</dbReference>
<dbReference type="Pfam" id="PF00498">
    <property type="entry name" value="FHA"/>
    <property type="match status" value="1"/>
</dbReference>
<dbReference type="Proteomes" id="UP000663720">
    <property type="component" value="Chromosome"/>
</dbReference>
<feature type="domain" description="FHA" evidence="1">
    <location>
        <begin position="8"/>
        <end position="72"/>
    </location>
</feature>
<evidence type="ECO:0000259" key="1">
    <source>
        <dbReference type="Pfam" id="PF00498"/>
    </source>
</evidence>
<evidence type="ECO:0000313" key="2">
    <source>
        <dbReference type="EMBL" id="QTA78003.1"/>
    </source>
</evidence>
<gene>
    <name evidence="2" type="ORF">dnl_02080</name>
</gene>